<proteinExistence type="predicted"/>
<accession>A0ABP7VSZ6</accession>
<protein>
    <submittedName>
        <fullName evidence="1">Uncharacterized protein</fullName>
    </submittedName>
</protein>
<organism evidence="1 2">
    <name type="scientific">Amphibacillus indicireducens</name>
    <dbReference type="NCBI Taxonomy" id="1076330"/>
    <lineage>
        <taxon>Bacteria</taxon>
        <taxon>Bacillati</taxon>
        <taxon>Bacillota</taxon>
        <taxon>Bacilli</taxon>
        <taxon>Bacillales</taxon>
        <taxon>Bacillaceae</taxon>
        <taxon>Amphibacillus</taxon>
    </lineage>
</organism>
<sequence>MRSRQCNSLLKELIRLLKLRRMGDLNMSDLKKYLVIDEKKIKRIY</sequence>
<dbReference type="Proteomes" id="UP001501734">
    <property type="component" value="Unassembled WGS sequence"/>
</dbReference>
<dbReference type="EMBL" id="BAABDL010000103">
    <property type="protein sequence ID" value="GAA4073801.1"/>
    <property type="molecule type" value="Genomic_DNA"/>
</dbReference>
<gene>
    <name evidence="1" type="ORF">GCM10022410_18810</name>
</gene>
<evidence type="ECO:0000313" key="2">
    <source>
        <dbReference type="Proteomes" id="UP001501734"/>
    </source>
</evidence>
<keyword evidence="2" id="KW-1185">Reference proteome</keyword>
<evidence type="ECO:0000313" key="1">
    <source>
        <dbReference type="EMBL" id="GAA4073801.1"/>
    </source>
</evidence>
<reference evidence="2" key="1">
    <citation type="journal article" date="2019" name="Int. J. Syst. Evol. Microbiol.">
        <title>The Global Catalogue of Microorganisms (GCM) 10K type strain sequencing project: providing services to taxonomists for standard genome sequencing and annotation.</title>
        <authorList>
            <consortium name="The Broad Institute Genomics Platform"/>
            <consortium name="The Broad Institute Genome Sequencing Center for Infectious Disease"/>
            <person name="Wu L."/>
            <person name="Ma J."/>
        </authorList>
    </citation>
    <scope>NUCLEOTIDE SEQUENCE [LARGE SCALE GENOMIC DNA]</scope>
    <source>
        <strain evidence="2">JCM 17250</strain>
    </source>
</reference>
<name>A0ABP7VSZ6_9BACI</name>
<comment type="caution">
    <text evidence="1">The sequence shown here is derived from an EMBL/GenBank/DDBJ whole genome shotgun (WGS) entry which is preliminary data.</text>
</comment>